<evidence type="ECO:0000313" key="2">
    <source>
        <dbReference type="Proteomes" id="UP000316609"/>
    </source>
</evidence>
<accession>A0A538TV07</accession>
<comment type="caution">
    <text evidence="1">The sequence shown here is derived from an EMBL/GenBank/DDBJ whole genome shotgun (WGS) entry which is preliminary data.</text>
</comment>
<proteinExistence type="predicted"/>
<reference evidence="1 2" key="1">
    <citation type="journal article" date="2019" name="Nat. Microbiol.">
        <title>Mediterranean grassland soil C-N compound turnover is dependent on rainfall and depth, and is mediated by genomically divergent microorganisms.</title>
        <authorList>
            <person name="Diamond S."/>
            <person name="Andeer P.F."/>
            <person name="Li Z."/>
            <person name="Crits-Christoph A."/>
            <person name="Burstein D."/>
            <person name="Anantharaman K."/>
            <person name="Lane K.R."/>
            <person name="Thomas B.C."/>
            <person name="Pan C."/>
            <person name="Northen T.R."/>
            <person name="Banfield J.F."/>
        </authorList>
    </citation>
    <scope>NUCLEOTIDE SEQUENCE [LARGE SCALE GENOMIC DNA]</scope>
    <source>
        <strain evidence="1">WS_8</strain>
    </source>
</reference>
<evidence type="ECO:0000313" key="1">
    <source>
        <dbReference type="EMBL" id="TMQ67445.1"/>
    </source>
</evidence>
<dbReference type="EMBL" id="VBOY01000039">
    <property type="protein sequence ID" value="TMQ67445.1"/>
    <property type="molecule type" value="Genomic_DNA"/>
</dbReference>
<gene>
    <name evidence="1" type="ORF">E6K78_04925</name>
</gene>
<sequence>MLITPSSVLRAAERLKTTFGGDAAGRKLELLRRLQRARVPRTSEVLRLHELACFWQAYPENEAILAEVDRLLGSFDRRRDLRHHARRLADSGIAGTEIRFRFFAPTAQWLAERWPHRLTIDWRDFENRDRLEPLLPLLAHFAVSPALDEYEAPTREWIERMKGPHESDAAFLIRRFATLGVDPFVREALWDELDVPIRLQPAGTTPSRSRAKLKGQRIVWQRGPLSRARPEIPEDLLRRPRSVRAVSRREGERLIDRAREAMITRSRDLDVFSYGDPRDVRMIDCGEGLEFACIGSLPERRLLLESVYGYLTLKNGVPIGYVLTASLFGSAEIAYNVFETFRGAEAAPIYGWVMAMTRHLFGCDTFAVVPYQLGEGNDEAIESGAWWFYHKVGFRPRDRAAARLMRRELRRVRRDPEHRSSAATLRRLARACVYLSLARPRPDVIGELPLAQVGFATMKALSRRFGSDREGAGRACGDEARALLGVRSHAGWTTGERLAWARWTPVILILPGLARWSAAERRALVRVVRAKGGRRESEFVRRFDAHAKLRRAIGSLALRTQA</sequence>
<dbReference type="AlphaFoldDB" id="A0A538TV07"/>
<name>A0A538TV07_UNCEI</name>
<protein>
    <submittedName>
        <fullName evidence="1">Uncharacterized protein</fullName>
    </submittedName>
</protein>
<organism evidence="1 2">
    <name type="scientific">Eiseniibacteriota bacterium</name>
    <dbReference type="NCBI Taxonomy" id="2212470"/>
    <lineage>
        <taxon>Bacteria</taxon>
        <taxon>Candidatus Eiseniibacteriota</taxon>
    </lineage>
</organism>
<dbReference type="Proteomes" id="UP000316609">
    <property type="component" value="Unassembled WGS sequence"/>
</dbReference>